<gene>
    <name evidence="5" type="ORF">FSB_LOCUS11059</name>
</gene>
<comment type="similarity">
    <text evidence="1 3">Belongs to the UDP-glycosyltransferase family.</text>
</comment>
<dbReference type="PANTHER" id="PTHR48045:SF24">
    <property type="entry name" value="GLYCOSYLTRANSFERASE"/>
    <property type="match status" value="1"/>
</dbReference>
<evidence type="ECO:0000313" key="5">
    <source>
        <dbReference type="EMBL" id="SPC83177.1"/>
    </source>
</evidence>
<dbReference type="Gene3D" id="3.40.50.2000">
    <property type="entry name" value="Glycogen Phosphorylase B"/>
    <property type="match status" value="2"/>
</dbReference>
<evidence type="ECO:0000256" key="3">
    <source>
        <dbReference type="RuleBase" id="RU003718"/>
    </source>
</evidence>
<dbReference type="EC" id="2.4.1.-" evidence="4"/>
<keyword evidence="2 3" id="KW-0808">Transferase</keyword>
<dbReference type="CDD" id="cd03784">
    <property type="entry name" value="GT1_Gtf-like"/>
    <property type="match status" value="1"/>
</dbReference>
<evidence type="ECO:0000256" key="1">
    <source>
        <dbReference type="ARBA" id="ARBA00009995"/>
    </source>
</evidence>
<dbReference type="EMBL" id="OIVN01000627">
    <property type="protein sequence ID" value="SPC83177.1"/>
    <property type="molecule type" value="Genomic_DNA"/>
</dbReference>
<evidence type="ECO:0000256" key="2">
    <source>
        <dbReference type="ARBA" id="ARBA00022679"/>
    </source>
</evidence>
<dbReference type="AlphaFoldDB" id="A0A2N9EWN8"/>
<dbReference type="InterPro" id="IPR035595">
    <property type="entry name" value="UDP_glycos_trans_CS"/>
</dbReference>
<dbReference type="SUPFAM" id="SSF53756">
    <property type="entry name" value="UDP-Glycosyltransferase/glycogen phosphorylase"/>
    <property type="match status" value="1"/>
</dbReference>
<dbReference type="PROSITE" id="PS00375">
    <property type="entry name" value="UDPGT"/>
    <property type="match status" value="1"/>
</dbReference>
<sequence length="429" mass="46851">MAQKSHIALLSIMGMGHLIPFVELAKRLVLHHDFRITFIIPVIGSPTKAMKEVLQSLPATIDHVFLPPVTLDDIQGVPPEIQVSDAMTRSLPSLRDVLKSLLATTRLAALVLDLFASDAIDIAKELNISPYIFFLSNALALSLVLHLPKLDETVSCEFRDLPEPLKLPGCIPIHGRDLLDPIQDRSSDMYKLFLHYAKRFRLAEGVMLNTFTELEASAIKGLEEEAEVGNLPLLPIGPIIQSGSSNQLDGPGSKCLTWLDNQPSGSVLFVCFGSGGTLSYDQTNELGLGIGNEWAKVLMGFVERTKEQGLVVPSWAPQAQVLSHGSTGGFLTHCGWNSTLESIMEGMPLIAWPLYGEQKMNAVLLSEDLKVTLRLTVNEKGLMDGEEIAKVVKSLMVGEEGKRVHKRMKELEIAADKALSVDGSSTKTL</sequence>
<name>A0A2N9EWN8_FAGSY</name>
<evidence type="ECO:0000256" key="4">
    <source>
        <dbReference type="RuleBase" id="RU362057"/>
    </source>
</evidence>
<organism evidence="5">
    <name type="scientific">Fagus sylvatica</name>
    <name type="common">Beechnut</name>
    <dbReference type="NCBI Taxonomy" id="28930"/>
    <lineage>
        <taxon>Eukaryota</taxon>
        <taxon>Viridiplantae</taxon>
        <taxon>Streptophyta</taxon>
        <taxon>Embryophyta</taxon>
        <taxon>Tracheophyta</taxon>
        <taxon>Spermatophyta</taxon>
        <taxon>Magnoliopsida</taxon>
        <taxon>eudicotyledons</taxon>
        <taxon>Gunneridae</taxon>
        <taxon>Pentapetalae</taxon>
        <taxon>rosids</taxon>
        <taxon>fabids</taxon>
        <taxon>Fagales</taxon>
        <taxon>Fagaceae</taxon>
        <taxon>Fagus</taxon>
    </lineage>
</organism>
<keyword evidence="3" id="KW-0328">Glycosyltransferase</keyword>
<proteinExistence type="inferred from homology"/>
<dbReference type="GO" id="GO:0008194">
    <property type="term" value="F:UDP-glycosyltransferase activity"/>
    <property type="evidence" value="ECO:0007669"/>
    <property type="project" value="InterPro"/>
</dbReference>
<dbReference type="InterPro" id="IPR002213">
    <property type="entry name" value="UDP_glucos_trans"/>
</dbReference>
<dbReference type="FunFam" id="3.40.50.2000:FF:000431">
    <property type="entry name" value="UDP-glycosyltransferase 90A1"/>
    <property type="match status" value="1"/>
</dbReference>
<dbReference type="Pfam" id="PF00201">
    <property type="entry name" value="UDPGT"/>
    <property type="match status" value="1"/>
</dbReference>
<dbReference type="FunFam" id="3.40.50.2000:FF:000054">
    <property type="entry name" value="Glycosyltransferase"/>
    <property type="match status" value="1"/>
</dbReference>
<dbReference type="PANTHER" id="PTHR48045">
    <property type="entry name" value="UDP-GLYCOSYLTRANSFERASE 72B1"/>
    <property type="match status" value="1"/>
</dbReference>
<protein>
    <recommendedName>
        <fullName evidence="4">Glycosyltransferase</fullName>
        <ecNumber evidence="4">2.4.1.-</ecNumber>
    </recommendedName>
</protein>
<reference evidence="5" key="1">
    <citation type="submission" date="2018-02" db="EMBL/GenBank/DDBJ databases">
        <authorList>
            <person name="Cohen D.B."/>
            <person name="Kent A.D."/>
        </authorList>
    </citation>
    <scope>NUCLEOTIDE SEQUENCE</scope>
</reference>
<accession>A0A2N9EWN8</accession>